<dbReference type="EMBL" id="JACJVP010000024">
    <property type="protein sequence ID" value="MBB6671975.1"/>
    <property type="molecule type" value="Genomic_DNA"/>
</dbReference>
<keyword evidence="9" id="KW-0812">Transmembrane</keyword>
<dbReference type="InterPro" id="IPR010559">
    <property type="entry name" value="Sig_transdc_His_kin_internal"/>
</dbReference>
<dbReference type="Pfam" id="PF02518">
    <property type="entry name" value="HATPase_c"/>
    <property type="match status" value="1"/>
</dbReference>
<name>A0A7X0RR20_9BACL</name>
<evidence type="ECO:0000313" key="12">
    <source>
        <dbReference type="Proteomes" id="UP000547209"/>
    </source>
</evidence>
<dbReference type="PRINTS" id="PR00344">
    <property type="entry name" value="BCTRLSENSOR"/>
</dbReference>
<evidence type="ECO:0000259" key="10">
    <source>
        <dbReference type="PROSITE" id="PS50109"/>
    </source>
</evidence>
<evidence type="ECO:0000256" key="1">
    <source>
        <dbReference type="ARBA" id="ARBA00000085"/>
    </source>
</evidence>
<evidence type="ECO:0000256" key="5">
    <source>
        <dbReference type="ARBA" id="ARBA00022777"/>
    </source>
</evidence>
<dbReference type="GO" id="GO:0000155">
    <property type="term" value="F:phosphorelay sensor kinase activity"/>
    <property type="evidence" value="ECO:0007669"/>
    <property type="project" value="InterPro"/>
</dbReference>
<keyword evidence="5 11" id="KW-0418">Kinase</keyword>
<keyword evidence="6" id="KW-0067">ATP-binding</keyword>
<dbReference type="EC" id="2.7.13.3" evidence="2"/>
<evidence type="ECO:0000256" key="3">
    <source>
        <dbReference type="ARBA" id="ARBA00022679"/>
    </source>
</evidence>
<evidence type="ECO:0000256" key="8">
    <source>
        <dbReference type="SAM" id="Coils"/>
    </source>
</evidence>
<dbReference type="SUPFAM" id="SSF55874">
    <property type="entry name" value="ATPase domain of HSP90 chaperone/DNA topoisomerase II/histidine kinase"/>
    <property type="match status" value="1"/>
</dbReference>
<dbReference type="Proteomes" id="UP000547209">
    <property type="component" value="Unassembled WGS sequence"/>
</dbReference>
<evidence type="ECO:0000256" key="4">
    <source>
        <dbReference type="ARBA" id="ARBA00022741"/>
    </source>
</evidence>
<gene>
    <name evidence="11" type="ORF">H7C19_14895</name>
</gene>
<comment type="caution">
    <text evidence="11">The sequence shown here is derived from an EMBL/GenBank/DDBJ whole genome shotgun (WGS) entry which is preliminary data.</text>
</comment>
<feature type="transmembrane region" description="Helical" evidence="9">
    <location>
        <begin position="293"/>
        <end position="312"/>
    </location>
</feature>
<dbReference type="Pfam" id="PF06580">
    <property type="entry name" value="His_kinase"/>
    <property type="match status" value="1"/>
</dbReference>
<keyword evidence="9" id="KW-0472">Membrane</keyword>
<feature type="coiled-coil region" evidence="8">
    <location>
        <begin position="353"/>
        <end position="385"/>
    </location>
</feature>
<keyword evidence="8" id="KW-0175">Coiled coil</keyword>
<dbReference type="GO" id="GO:0016020">
    <property type="term" value="C:membrane"/>
    <property type="evidence" value="ECO:0007669"/>
    <property type="project" value="InterPro"/>
</dbReference>
<dbReference type="PANTHER" id="PTHR34220">
    <property type="entry name" value="SENSOR HISTIDINE KINASE YPDA"/>
    <property type="match status" value="1"/>
</dbReference>
<evidence type="ECO:0000256" key="2">
    <source>
        <dbReference type="ARBA" id="ARBA00012438"/>
    </source>
</evidence>
<sequence>MTFAQGRRRLRSLWPKTLRERLILLLVVVTITPILLIGVTSYHWMYQVQIEKSSLSDQSIVNYERDALDKAFTNLASVSQLLVINGGLGDDVMDYLETEDPLEKTRRFLSIDKSLTNIGYSNPIINAVFFYIPAYESRIQFETAPLKPEWIGTRLEEMPFERFYQANQLSYYGPHPSVLYAHDDLVVSLLRKIEYGVGKHYYVYLETKFNDLVHSPSDNAQGSQRKQILSRADGTILYSDLPDYRAGEPIDDQGGSFKGYEPFVAAGSAGWKLHLLVPTSEYKKEVNLWQNQFFLMAALSFFVTVAAAAYILRMVNRPLRQINHEIARFSYNQTEGPSLRTPLQEFDMLFTSFRKMRENIVELIYEVEQKEKRKAELEVEKLMSQINPHFLHNSLNTIQWLARANGQTEIFNLVKVFSRVLHYNLAKSSMIVTIREELGALQDYIELQNVRYDQRFGVHVDCEPEMLDVPIPRFILQPLVENALYHGLMSEQGCIFVTIKRCEAYRIGIVVSDNGKGIPPDKVAQLLEGGERTKSGLGIGLNYVKKMLEVYYDHEAVMEIVSAIDEGTTITITIPDRILGGEDHD</sequence>
<dbReference type="GO" id="GO:0005524">
    <property type="term" value="F:ATP binding"/>
    <property type="evidence" value="ECO:0007669"/>
    <property type="project" value="UniProtKB-KW"/>
</dbReference>
<feature type="transmembrane region" description="Helical" evidence="9">
    <location>
        <begin position="21"/>
        <end position="45"/>
    </location>
</feature>
<dbReference type="PROSITE" id="PS50109">
    <property type="entry name" value="HIS_KIN"/>
    <property type="match status" value="1"/>
</dbReference>
<dbReference type="Gene3D" id="3.30.565.10">
    <property type="entry name" value="Histidine kinase-like ATPase, C-terminal domain"/>
    <property type="match status" value="1"/>
</dbReference>
<keyword evidence="3" id="KW-0808">Transferase</keyword>
<dbReference type="InterPro" id="IPR004358">
    <property type="entry name" value="Sig_transdc_His_kin-like_C"/>
</dbReference>
<dbReference type="SMART" id="SM00387">
    <property type="entry name" value="HATPase_c"/>
    <property type="match status" value="1"/>
</dbReference>
<comment type="catalytic activity">
    <reaction evidence="1">
        <text>ATP + protein L-histidine = ADP + protein N-phospho-L-histidine.</text>
        <dbReference type="EC" id="2.7.13.3"/>
    </reaction>
</comment>
<organism evidence="11 12">
    <name type="scientific">Cohnella nanjingensis</name>
    <dbReference type="NCBI Taxonomy" id="1387779"/>
    <lineage>
        <taxon>Bacteria</taxon>
        <taxon>Bacillati</taxon>
        <taxon>Bacillota</taxon>
        <taxon>Bacilli</taxon>
        <taxon>Bacillales</taxon>
        <taxon>Paenibacillaceae</taxon>
        <taxon>Cohnella</taxon>
    </lineage>
</organism>
<dbReference type="AlphaFoldDB" id="A0A7X0RR20"/>
<keyword evidence="9" id="KW-1133">Transmembrane helix</keyword>
<dbReference type="Gene3D" id="6.10.340.10">
    <property type="match status" value="1"/>
</dbReference>
<keyword evidence="7" id="KW-0902">Two-component regulatory system</keyword>
<dbReference type="InterPro" id="IPR050640">
    <property type="entry name" value="Bact_2-comp_sensor_kinase"/>
</dbReference>
<keyword evidence="4" id="KW-0547">Nucleotide-binding</keyword>
<dbReference type="PANTHER" id="PTHR34220:SF7">
    <property type="entry name" value="SENSOR HISTIDINE KINASE YPDA"/>
    <property type="match status" value="1"/>
</dbReference>
<evidence type="ECO:0000256" key="6">
    <source>
        <dbReference type="ARBA" id="ARBA00022840"/>
    </source>
</evidence>
<dbReference type="InterPro" id="IPR036890">
    <property type="entry name" value="HATPase_C_sf"/>
</dbReference>
<evidence type="ECO:0000256" key="9">
    <source>
        <dbReference type="SAM" id="Phobius"/>
    </source>
</evidence>
<accession>A0A7X0RR20</accession>
<reference evidence="11 12" key="1">
    <citation type="submission" date="2020-08" db="EMBL/GenBank/DDBJ databases">
        <title>Cohnella phylogeny.</title>
        <authorList>
            <person name="Dunlap C."/>
        </authorList>
    </citation>
    <scope>NUCLEOTIDE SEQUENCE [LARGE SCALE GENOMIC DNA]</scope>
    <source>
        <strain evidence="11 12">DSM 28246</strain>
    </source>
</reference>
<evidence type="ECO:0000313" key="11">
    <source>
        <dbReference type="EMBL" id="MBB6671975.1"/>
    </source>
</evidence>
<protein>
    <recommendedName>
        <fullName evidence="2">histidine kinase</fullName>
        <ecNumber evidence="2">2.7.13.3</ecNumber>
    </recommendedName>
</protein>
<proteinExistence type="predicted"/>
<dbReference type="InterPro" id="IPR005467">
    <property type="entry name" value="His_kinase_dom"/>
</dbReference>
<feature type="domain" description="Histidine kinase" evidence="10">
    <location>
        <begin position="475"/>
        <end position="578"/>
    </location>
</feature>
<evidence type="ECO:0000256" key="7">
    <source>
        <dbReference type="ARBA" id="ARBA00023012"/>
    </source>
</evidence>
<dbReference type="RefSeq" id="WP_185143450.1">
    <property type="nucleotide sequence ID" value="NZ_JACJVP010000024.1"/>
</dbReference>
<dbReference type="InterPro" id="IPR003594">
    <property type="entry name" value="HATPase_dom"/>
</dbReference>
<keyword evidence="12" id="KW-1185">Reference proteome</keyword>